<comment type="caution">
    <text evidence="1">The sequence shown here is derived from an EMBL/GenBank/DDBJ whole genome shotgun (WGS) entry which is preliminary data.</text>
</comment>
<dbReference type="PATRIC" id="fig|1217712.3.peg.1915"/>
<dbReference type="HOGENOM" id="CLU_1080205_0_0_6"/>
<evidence type="ECO:0000313" key="1">
    <source>
        <dbReference type="EMBL" id="ENU92112.1"/>
    </source>
</evidence>
<dbReference type="Proteomes" id="UP000013049">
    <property type="component" value="Unassembled WGS sequence"/>
</dbReference>
<proteinExistence type="predicted"/>
<name>N8W9Y4_9GAMM</name>
<evidence type="ECO:0000313" key="2">
    <source>
        <dbReference type="Proteomes" id="UP000013049"/>
    </source>
</evidence>
<accession>N8W9Y4</accession>
<gene>
    <name evidence="1" type="ORF">F971_01999</name>
</gene>
<organism evidence="1 2">
    <name type="scientific">Acinetobacter vivianii</name>
    <dbReference type="NCBI Taxonomy" id="1776742"/>
    <lineage>
        <taxon>Bacteria</taxon>
        <taxon>Pseudomonadati</taxon>
        <taxon>Pseudomonadota</taxon>
        <taxon>Gammaproteobacteria</taxon>
        <taxon>Moraxellales</taxon>
        <taxon>Moraxellaceae</taxon>
        <taxon>Acinetobacter</taxon>
    </lineage>
</organism>
<dbReference type="EMBL" id="APPC01000017">
    <property type="protein sequence ID" value="ENU92112.1"/>
    <property type="molecule type" value="Genomic_DNA"/>
</dbReference>
<dbReference type="eggNOG" id="ENOG5031SFC">
    <property type="taxonomic scope" value="Bacteria"/>
</dbReference>
<reference evidence="1 2" key="1">
    <citation type="submission" date="2013-02" db="EMBL/GenBank/DDBJ databases">
        <title>The Genome Sequence of Acinetobacter sp. NIPH 758.</title>
        <authorList>
            <consortium name="The Broad Institute Genome Sequencing Platform"/>
            <consortium name="The Broad Institute Genome Sequencing Center for Infectious Disease"/>
            <person name="Cerqueira G."/>
            <person name="Feldgarden M."/>
            <person name="Courvalin P."/>
            <person name="Perichon B."/>
            <person name="Grillot-Courvalin C."/>
            <person name="Clermont D."/>
            <person name="Rocha E."/>
            <person name="Yoon E.-J."/>
            <person name="Nemec A."/>
            <person name="Walker B."/>
            <person name="Young S.K."/>
            <person name="Zeng Q."/>
            <person name="Gargeya S."/>
            <person name="Fitzgerald M."/>
            <person name="Haas B."/>
            <person name="Abouelleil A."/>
            <person name="Alvarado L."/>
            <person name="Arachchi H.M."/>
            <person name="Berlin A.M."/>
            <person name="Chapman S.B."/>
            <person name="Dewar J."/>
            <person name="Goldberg J."/>
            <person name="Griggs A."/>
            <person name="Gujja S."/>
            <person name="Hansen M."/>
            <person name="Howarth C."/>
            <person name="Imamovic A."/>
            <person name="Larimer J."/>
            <person name="McCowan C."/>
            <person name="Murphy C."/>
            <person name="Neiman D."/>
            <person name="Pearson M."/>
            <person name="Priest M."/>
            <person name="Roberts A."/>
            <person name="Saif S."/>
            <person name="Shea T."/>
            <person name="Sisk P."/>
            <person name="Sykes S."/>
            <person name="Wortman J."/>
            <person name="Nusbaum C."/>
            <person name="Birren B."/>
        </authorList>
    </citation>
    <scope>NUCLEOTIDE SEQUENCE [LARGE SCALE GENOMIC DNA]</scope>
    <source>
        <strain evidence="1 2">NIPH 758</strain>
    </source>
</reference>
<dbReference type="AlphaFoldDB" id="N8W9Y4"/>
<protein>
    <submittedName>
        <fullName evidence="1">Uncharacterized protein</fullName>
    </submittedName>
</protein>
<dbReference type="RefSeq" id="WP_004771391.1">
    <property type="nucleotide sequence ID" value="NZ_KB849357.1"/>
</dbReference>
<sequence>MSLHADIYAPDGSLQLSTETKPIGRHKEYIFWGTESEGAPRGSYIIDPENKFWLNPQHFRSYSYPPIPSKEGYMYFMQLYDGVVVSFSPDYGTCIGPHQHGGRVLLADVREYNPTPQPNEHLQVFNQNGSMVWGSESLANSIQLIDWHTIWFGDHSYRSVPPLFFDVPHDVDMNRVFFSVQIRNALFSPQATDSVGVTQFPLLYIRRRGHRIYILPDFYTYFNTYTRYLSENWDAKLSTAVDNTELQALVMYVPNL</sequence>